<dbReference type="EMBL" id="RBKU01000001">
    <property type="protein sequence ID" value="RKR85117.1"/>
    <property type="molecule type" value="Genomic_DNA"/>
</dbReference>
<dbReference type="NCBIfam" id="TIGR04131">
    <property type="entry name" value="Bac_Flav_CTERM"/>
    <property type="match status" value="1"/>
</dbReference>
<evidence type="ECO:0000313" key="2">
    <source>
        <dbReference type="EMBL" id="RKR85117.1"/>
    </source>
</evidence>
<feature type="chain" id="PRO_5019853147" evidence="1">
    <location>
        <begin position="33"/>
        <end position="648"/>
    </location>
</feature>
<dbReference type="InterPro" id="IPR013783">
    <property type="entry name" value="Ig-like_fold"/>
</dbReference>
<proteinExistence type="predicted"/>
<accession>A0A495J8A8</accession>
<keyword evidence="3" id="KW-1185">Reference proteome</keyword>
<evidence type="ECO:0000313" key="3">
    <source>
        <dbReference type="Proteomes" id="UP000268007"/>
    </source>
</evidence>
<comment type="caution">
    <text evidence="2">The sequence shown here is derived from an EMBL/GenBank/DDBJ whole genome shotgun (WGS) entry which is preliminary data.</text>
</comment>
<dbReference type="InterPro" id="IPR026341">
    <property type="entry name" value="T9SS_type_B"/>
</dbReference>
<protein>
    <submittedName>
        <fullName evidence="2">Gliding motility-associated-like protein</fullName>
    </submittedName>
</protein>
<dbReference type="AlphaFoldDB" id="A0A495J8A8"/>
<feature type="signal peptide" evidence="1">
    <location>
        <begin position="1"/>
        <end position="32"/>
    </location>
</feature>
<evidence type="ECO:0000256" key="1">
    <source>
        <dbReference type="SAM" id="SignalP"/>
    </source>
</evidence>
<dbReference type="Gene3D" id="2.60.40.10">
    <property type="entry name" value="Immunoglobulins"/>
    <property type="match status" value="1"/>
</dbReference>
<dbReference type="Gene3D" id="2.60.120.260">
    <property type="entry name" value="Galactose-binding domain-like"/>
    <property type="match status" value="1"/>
</dbReference>
<gene>
    <name evidence="2" type="ORF">BDD43_5375</name>
</gene>
<dbReference type="Pfam" id="PF13585">
    <property type="entry name" value="CHU_C"/>
    <property type="match status" value="1"/>
</dbReference>
<reference evidence="2 3" key="1">
    <citation type="submission" date="2018-10" db="EMBL/GenBank/DDBJ databases">
        <title>Genomic Encyclopedia of Archaeal and Bacterial Type Strains, Phase II (KMG-II): from individual species to whole genera.</title>
        <authorList>
            <person name="Goeker M."/>
        </authorList>
    </citation>
    <scope>NUCLEOTIDE SEQUENCE [LARGE SCALE GENOMIC DNA]</scope>
    <source>
        <strain evidence="2 3">DSM 18602</strain>
    </source>
</reference>
<organism evidence="2 3">
    <name type="scientific">Mucilaginibacter gracilis</name>
    <dbReference type="NCBI Taxonomy" id="423350"/>
    <lineage>
        <taxon>Bacteria</taxon>
        <taxon>Pseudomonadati</taxon>
        <taxon>Bacteroidota</taxon>
        <taxon>Sphingobacteriia</taxon>
        <taxon>Sphingobacteriales</taxon>
        <taxon>Sphingobacteriaceae</taxon>
        <taxon>Mucilaginibacter</taxon>
    </lineage>
</organism>
<keyword evidence="1" id="KW-0732">Signal</keyword>
<sequence>MRFCTGLKTNFSIKICAGCLLGFFLGTLKVQAQLCSGALGDPIVNIDFGSGTGRGAALGSAITAYTYRASGDLGEGEYTIANTTAGLKGTAWKTTTDHTGNANGFMMVINSATLATEGVFYKKTVDGLCPNTTYEFSAWLFNVMAVVSPNPNVTFKIKRTDGTLIKTYDSGDLPITGKWVQSGFYFTTGSESSVVISISNNAPSAVPGNDLALDDITFRACGPIVTSGINSGNQTTATICAGTAATIELDASVTSGLSTPQYQWQVNANGAGWTDISGATQTSTTVQFANAVAGSYLYRLQVGEAANFGSTSCRVASPTLTVTVSVAVQATAASNGPLCIGETLNLTSSGGGTYSWIGPNNFSSKQQNPVVTTVSDKNAGTYTVTVTSDAGCTATAQTTVAIGSRPVVSVSPAVTLCQGMSTTLTASGGVSYKWTPATGLSNANIASPVASPTQTTTYKVTVSDATSACPAIDSITVTVMNVPVVSAGNDKGVVKGNSVQLKGSITGNGYTYVWTPSTGLNDATKLSPVAKPTQTTTYMLTATSTEGCGVGTDVVTVTVFEKLSIPNTFSPNGDGVNDVWNISGLDSYPGATLSIFNRNGARLYYSVGYPKAWNGTYNGSPLPVGTYYYLIDPRNNFSLLSGWVCIVR</sequence>
<dbReference type="Proteomes" id="UP000268007">
    <property type="component" value="Unassembled WGS sequence"/>
</dbReference>
<name>A0A495J8A8_9SPHI</name>